<keyword evidence="2" id="KW-0479">Metal-binding</keyword>
<feature type="domain" description="4Fe-4S ferredoxin-type" evidence="5">
    <location>
        <begin position="44"/>
        <end position="73"/>
    </location>
</feature>
<dbReference type="GO" id="GO:0016491">
    <property type="term" value="F:oxidoreductase activity"/>
    <property type="evidence" value="ECO:0007669"/>
    <property type="project" value="UniProtKB-KW"/>
</dbReference>
<reference evidence="6" key="1">
    <citation type="submission" date="2019-08" db="EMBL/GenBank/DDBJ databases">
        <authorList>
            <person name="Kucharzyk K."/>
            <person name="Murdoch R.W."/>
            <person name="Higgins S."/>
            <person name="Loffler F."/>
        </authorList>
    </citation>
    <scope>NUCLEOTIDE SEQUENCE</scope>
</reference>
<dbReference type="InterPro" id="IPR017900">
    <property type="entry name" value="4Fe4S_Fe_S_CS"/>
</dbReference>
<dbReference type="GO" id="GO:0051539">
    <property type="term" value="F:4 iron, 4 sulfur cluster binding"/>
    <property type="evidence" value="ECO:0007669"/>
    <property type="project" value="UniProtKB-KW"/>
</dbReference>
<dbReference type="PANTHER" id="PTHR24960">
    <property type="entry name" value="PHOTOSYSTEM I IRON-SULFUR CENTER-RELATED"/>
    <property type="match status" value="1"/>
</dbReference>
<dbReference type="InterPro" id="IPR050157">
    <property type="entry name" value="PSI_iron-sulfur_center"/>
</dbReference>
<accession>A0A645GNW9</accession>
<evidence type="ECO:0000256" key="1">
    <source>
        <dbReference type="ARBA" id="ARBA00022485"/>
    </source>
</evidence>
<dbReference type="SUPFAM" id="SSF54862">
    <property type="entry name" value="4Fe-4S ferredoxins"/>
    <property type="match status" value="1"/>
</dbReference>
<sequence>MIYDPRRLAFEGTTEMMEVHLEEHLQSNLDKGIEDKPTAFFDTDRPVLDDDLCIGCSKCAKVCPTSAIEMVVVGQNAKGRDIKRPKLDSTKCVCCENCVIDCPKDALKIEEVL</sequence>
<protein>
    <submittedName>
        <fullName evidence="6">NAD(P)H-quinone oxidoreductase subunit I, chloroplastic</fullName>
        <ecNumber evidence="6">1.6.5.11</ecNumber>
    </submittedName>
</protein>
<dbReference type="Gene3D" id="3.30.70.20">
    <property type="match status" value="1"/>
</dbReference>
<evidence type="ECO:0000256" key="2">
    <source>
        <dbReference type="ARBA" id="ARBA00022723"/>
    </source>
</evidence>
<dbReference type="PROSITE" id="PS00198">
    <property type="entry name" value="4FE4S_FER_1"/>
    <property type="match status" value="2"/>
</dbReference>
<evidence type="ECO:0000256" key="3">
    <source>
        <dbReference type="ARBA" id="ARBA00023004"/>
    </source>
</evidence>
<dbReference type="GO" id="GO:0046872">
    <property type="term" value="F:metal ion binding"/>
    <property type="evidence" value="ECO:0007669"/>
    <property type="project" value="UniProtKB-KW"/>
</dbReference>
<comment type="caution">
    <text evidence="6">The sequence shown here is derived from an EMBL/GenBank/DDBJ whole genome shotgun (WGS) entry which is preliminary data.</text>
</comment>
<evidence type="ECO:0000256" key="4">
    <source>
        <dbReference type="ARBA" id="ARBA00023014"/>
    </source>
</evidence>
<proteinExistence type="predicted"/>
<dbReference type="EMBL" id="VSSQ01078894">
    <property type="protein sequence ID" value="MPN28557.1"/>
    <property type="molecule type" value="Genomic_DNA"/>
</dbReference>
<dbReference type="InterPro" id="IPR017896">
    <property type="entry name" value="4Fe4S_Fe-S-bd"/>
</dbReference>
<evidence type="ECO:0000259" key="5">
    <source>
        <dbReference type="PROSITE" id="PS51379"/>
    </source>
</evidence>
<keyword evidence="4" id="KW-0411">Iron-sulfur</keyword>
<dbReference type="AlphaFoldDB" id="A0A645GNW9"/>
<gene>
    <name evidence="6" type="primary">ndhI_112</name>
    <name evidence="6" type="ORF">SDC9_175999</name>
</gene>
<keyword evidence="6" id="KW-0560">Oxidoreductase</keyword>
<keyword evidence="1" id="KW-0004">4Fe-4S</keyword>
<keyword evidence="3" id="KW-0408">Iron</keyword>
<evidence type="ECO:0000313" key="6">
    <source>
        <dbReference type="EMBL" id="MPN28557.1"/>
    </source>
</evidence>
<name>A0A645GNW9_9ZZZZ</name>
<feature type="domain" description="4Fe-4S ferredoxin-type" evidence="5">
    <location>
        <begin position="83"/>
        <end position="112"/>
    </location>
</feature>
<dbReference type="Pfam" id="PF12838">
    <property type="entry name" value="Fer4_7"/>
    <property type="match status" value="1"/>
</dbReference>
<dbReference type="PANTHER" id="PTHR24960:SF79">
    <property type="entry name" value="PHOTOSYSTEM I IRON-SULFUR CENTER"/>
    <property type="match status" value="1"/>
</dbReference>
<dbReference type="EC" id="1.6.5.11" evidence="6"/>
<organism evidence="6">
    <name type="scientific">bioreactor metagenome</name>
    <dbReference type="NCBI Taxonomy" id="1076179"/>
    <lineage>
        <taxon>unclassified sequences</taxon>
        <taxon>metagenomes</taxon>
        <taxon>ecological metagenomes</taxon>
    </lineage>
</organism>
<dbReference type="PROSITE" id="PS51379">
    <property type="entry name" value="4FE4S_FER_2"/>
    <property type="match status" value="2"/>
</dbReference>